<proteinExistence type="predicted"/>
<name>A0A366GGH9_9GAMM</name>
<dbReference type="SUPFAM" id="SSF56349">
    <property type="entry name" value="DNA breaking-rejoining enzymes"/>
    <property type="match status" value="1"/>
</dbReference>
<dbReference type="OrthoDB" id="6725579at2"/>
<reference evidence="3 4" key="1">
    <citation type="submission" date="2018-06" db="EMBL/GenBank/DDBJ databases">
        <title>Freshwater and sediment microbial communities from various areas in North America, analyzing microbe dynamics in response to fracking.</title>
        <authorList>
            <person name="Lamendella R."/>
        </authorList>
    </citation>
    <scope>NUCLEOTIDE SEQUENCE [LARGE SCALE GENOMIC DNA]</scope>
    <source>
        <strain evidence="3 4">114J</strain>
    </source>
</reference>
<dbReference type="AlphaFoldDB" id="A0A366GGH9"/>
<sequence>MHAINTYRQRLQSLIESYSLESARTVFSPDKHTPATWVDLVWYFKDPTLGTLHRYIFIAHVEGKKRLTKDRFCKRENIDSGKLLSVEHEKLLKIYAIDVQNLSIVNNSKQYRVVVASKILTEADRLGGIERVPIKFWDDIKESNKFWDFARKHRLIPSGRRPTHKDRQRSADSVTERSAGVLKMTPESLIHALGGIFNTVFSGVDDQGRLKEGESIDVPDAVSITVAVLGLASPNRTNAEVPLLPNQLVKTVHSESGKPVSYLDWPGSKGFSDNQNHILSVLAPEVSKAVAFLNYQFKPERHLLRFYKDTSCGWEAILKGFVVDRKIKSRIDFSKKPNLFSVAYALGFYPVDHKVGVIKNPQQDVKVNDPGHPRRYRFRRRWIPELKRYTNRSDLIVEKFICDIDPEDCVINNTVFIKKDSSVQSSHTVLQLLNISGINETMRKQIGLDSDNVVVEAGTIQDSIVRYQRSVFGNFPFDYCDGDKSIDIEKALFCIAFSKHGFPSPKHNMGCEFIIFPLNKVKVHFVTSLGSGGNRFRPNIRNIFYKYGYGMQHLRLHSLRHFANTNAEKGGIPLSVIASWSGRTSIKQTLEYVHTTEEEKAERLISTLDLDEDVRDIRVISAKTLTNEGGLPASTTSTGVCVQELSVTPCNYINDFLSGCFGCESSCYVCGDLKAIELLEKDYEFQVVRLHRMTGERGQFFSEARKKWWITHSIGVSLMGQLIEILRTGKFGDLVRISADRRHIFITDKDTKAVLRQATRLPSEKVLLQELEETEETKSAGVPESMKSILASFGVGNN</sequence>
<organism evidence="3 4">
    <name type="scientific">Marinobacter pelagius</name>
    <dbReference type="NCBI Taxonomy" id="379482"/>
    <lineage>
        <taxon>Bacteria</taxon>
        <taxon>Pseudomonadati</taxon>
        <taxon>Pseudomonadota</taxon>
        <taxon>Gammaproteobacteria</taxon>
        <taxon>Pseudomonadales</taxon>
        <taxon>Marinobacteraceae</taxon>
        <taxon>Marinobacter</taxon>
    </lineage>
</organism>
<accession>A0A366GGH9</accession>
<protein>
    <recommendedName>
        <fullName evidence="5">Phage integrase family protein</fullName>
    </recommendedName>
</protein>
<dbReference type="GO" id="GO:0015074">
    <property type="term" value="P:DNA integration"/>
    <property type="evidence" value="ECO:0007669"/>
    <property type="project" value="InterPro"/>
</dbReference>
<feature type="compositionally biased region" description="Basic residues" evidence="2">
    <location>
        <begin position="158"/>
        <end position="167"/>
    </location>
</feature>
<evidence type="ECO:0000256" key="1">
    <source>
        <dbReference type="ARBA" id="ARBA00023172"/>
    </source>
</evidence>
<dbReference type="GO" id="GO:0003677">
    <property type="term" value="F:DNA binding"/>
    <property type="evidence" value="ECO:0007669"/>
    <property type="project" value="InterPro"/>
</dbReference>
<dbReference type="GO" id="GO:0006310">
    <property type="term" value="P:DNA recombination"/>
    <property type="evidence" value="ECO:0007669"/>
    <property type="project" value="UniProtKB-KW"/>
</dbReference>
<evidence type="ECO:0008006" key="5">
    <source>
        <dbReference type="Google" id="ProtNLM"/>
    </source>
</evidence>
<dbReference type="RefSeq" id="WP_147252221.1">
    <property type="nucleotide sequence ID" value="NZ_QNRO01000020.1"/>
</dbReference>
<dbReference type="InterPro" id="IPR011010">
    <property type="entry name" value="DNA_brk_join_enz"/>
</dbReference>
<comment type="caution">
    <text evidence="3">The sequence shown here is derived from an EMBL/GenBank/DDBJ whole genome shotgun (WGS) entry which is preliminary data.</text>
</comment>
<dbReference type="InterPro" id="IPR013762">
    <property type="entry name" value="Integrase-like_cat_sf"/>
</dbReference>
<evidence type="ECO:0000256" key="2">
    <source>
        <dbReference type="SAM" id="MobiDB-lite"/>
    </source>
</evidence>
<gene>
    <name evidence="3" type="ORF">DET50_12010</name>
</gene>
<dbReference type="Proteomes" id="UP000252995">
    <property type="component" value="Unassembled WGS sequence"/>
</dbReference>
<dbReference type="EMBL" id="QNRO01000020">
    <property type="protein sequence ID" value="RBP25961.1"/>
    <property type="molecule type" value="Genomic_DNA"/>
</dbReference>
<evidence type="ECO:0000313" key="4">
    <source>
        <dbReference type="Proteomes" id="UP000252995"/>
    </source>
</evidence>
<feature type="region of interest" description="Disordered" evidence="2">
    <location>
        <begin position="158"/>
        <end position="178"/>
    </location>
</feature>
<keyword evidence="1" id="KW-0233">DNA recombination</keyword>
<dbReference type="Gene3D" id="1.10.443.10">
    <property type="entry name" value="Intergrase catalytic core"/>
    <property type="match status" value="1"/>
</dbReference>
<evidence type="ECO:0000313" key="3">
    <source>
        <dbReference type="EMBL" id="RBP25961.1"/>
    </source>
</evidence>